<keyword evidence="1" id="KW-0812">Transmembrane</keyword>
<evidence type="ECO:0000313" key="4">
    <source>
        <dbReference type="Proteomes" id="UP000282386"/>
    </source>
</evidence>
<dbReference type="EMBL" id="LR134479">
    <property type="protein sequence ID" value="VEI23440.1"/>
    <property type="molecule type" value="Genomic_DNA"/>
</dbReference>
<evidence type="ECO:0000259" key="2">
    <source>
        <dbReference type="PROSITE" id="PS51782"/>
    </source>
</evidence>
<dbReference type="InterPro" id="IPR036779">
    <property type="entry name" value="LysM_dom_sf"/>
</dbReference>
<keyword evidence="1" id="KW-0472">Membrane</keyword>
<feature type="transmembrane region" description="Helical" evidence="1">
    <location>
        <begin position="44"/>
        <end position="68"/>
    </location>
</feature>
<dbReference type="CDD" id="cd00118">
    <property type="entry name" value="LysM"/>
    <property type="match status" value="1"/>
</dbReference>
<dbReference type="InterPro" id="IPR018392">
    <property type="entry name" value="LysM"/>
</dbReference>
<sequence>MIQRHTKVNAEVILSVSIPVLAVCTGASSLFTSTLFTTQNIASAALYCTFIAALAVLGWWLLSCAFAIRYLYRIRSGLTQIVNRDKRGTLLLPRFMRNAVLTLGGISLGLGAVLSPAQATQQTDTASLSPQSAPVSVSAPALVGTPATTTATVNTAAVERTEPTPFYPPTKQQTGPTLSPFFGGGTGTPHVQPASAQQGSEYVVVRGDCLWNIAQRILGPNASNATILEYTVRIHHNNRSTIGDNPDLVLPGQRILLPS</sequence>
<protein>
    <recommendedName>
        <fullName evidence="2">LysM domain-containing protein</fullName>
    </recommendedName>
</protein>
<feature type="domain" description="LysM" evidence="2">
    <location>
        <begin position="200"/>
        <end position="257"/>
    </location>
</feature>
<dbReference type="AlphaFoldDB" id="A0A7Z9A4F3"/>
<dbReference type="Proteomes" id="UP000282386">
    <property type="component" value="Chromosome"/>
</dbReference>
<name>A0A7Z9A4F3_9MICC</name>
<accession>A0A7Z9A4F3</accession>
<dbReference type="Gene3D" id="3.10.350.10">
    <property type="entry name" value="LysM domain"/>
    <property type="match status" value="1"/>
</dbReference>
<evidence type="ECO:0000256" key="1">
    <source>
        <dbReference type="SAM" id="Phobius"/>
    </source>
</evidence>
<evidence type="ECO:0000313" key="3">
    <source>
        <dbReference type="EMBL" id="VEI23440.1"/>
    </source>
</evidence>
<proteinExistence type="predicted"/>
<dbReference type="PROSITE" id="PS51782">
    <property type="entry name" value="LYSM"/>
    <property type="match status" value="1"/>
</dbReference>
<gene>
    <name evidence="3" type="ORF">NCTC10207_01548</name>
</gene>
<keyword evidence="1" id="KW-1133">Transmembrane helix</keyword>
<feature type="transmembrane region" description="Helical" evidence="1">
    <location>
        <begin position="12"/>
        <end position="32"/>
    </location>
</feature>
<organism evidence="3 4">
    <name type="scientific">Rothia aeria</name>
    <dbReference type="NCBI Taxonomy" id="172042"/>
    <lineage>
        <taxon>Bacteria</taxon>
        <taxon>Bacillati</taxon>
        <taxon>Actinomycetota</taxon>
        <taxon>Actinomycetes</taxon>
        <taxon>Micrococcales</taxon>
        <taxon>Micrococcaceae</taxon>
        <taxon>Rothia</taxon>
    </lineage>
</organism>
<reference evidence="3 4" key="1">
    <citation type="submission" date="2018-12" db="EMBL/GenBank/DDBJ databases">
        <authorList>
            <consortium name="Pathogen Informatics"/>
        </authorList>
    </citation>
    <scope>NUCLEOTIDE SEQUENCE [LARGE SCALE GENOMIC DNA]</scope>
    <source>
        <strain evidence="3 4">NCTC10207</strain>
    </source>
</reference>